<evidence type="ECO:0000256" key="1">
    <source>
        <dbReference type="SAM" id="MobiDB-lite"/>
    </source>
</evidence>
<feature type="region of interest" description="Disordered" evidence="1">
    <location>
        <begin position="435"/>
        <end position="455"/>
    </location>
</feature>
<gene>
    <name evidence="2" type="ORF">IAC23_08120</name>
</gene>
<reference evidence="2" key="1">
    <citation type="submission" date="2020-10" db="EMBL/GenBank/DDBJ databases">
        <authorList>
            <person name="Gilroy R."/>
        </authorList>
    </citation>
    <scope>NUCLEOTIDE SEQUENCE</scope>
    <source>
        <strain evidence="2">D5-748</strain>
    </source>
</reference>
<accession>A0A9D9HD85</accession>
<protein>
    <submittedName>
        <fullName evidence="2">DUF4280 domain-containing protein</fullName>
    </submittedName>
</protein>
<evidence type="ECO:0000313" key="3">
    <source>
        <dbReference type="Proteomes" id="UP000823619"/>
    </source>
</evidence>
<proteinExistence type="predicted"/>
<dbReference type="AlphaFoldDB" id="A0A9D9HD85"/>
<sequence length="455" mass="47522">MNSKEFDALLAELRKGAAGIQKISKTLGLTLPSRFPAQVVMLNDCLDVYSASKTMISAVVDDAAGGFTLESVATLSKDFDANWDNFAEHYNDLFKKLTNGQQNNILETFATTQFSPSVFNAGSVIKNETPAILGGIVSFNAGINAFGGSWRDPQEAAMKIKTGVNTIVKATEQIANSLNNVIKFYENPVKPENAAGSVLLERLGKLHETKLVGGAISTVNLGADGIAVYGNVAGAIGNLGQGNLKGAIGNATAAAKNAKKVVDDIRSFGKGVPTGAAANIGTSSGISATGNADQSKTPAQGQNAAEKNDSDSAASDTYVCSTATMKCSYGDRTAKLTVYPDRTVFLTGQPMANISDHVSMYNIAAFGKCHTVSFPPTGSATAANHGKLTPMPCIPGTVSEWQNGKDDYIIKGKPALLKSSWCRCQWGGIVTITDDGQTDTGPADLSRQPAGTFGK</sequence>
<reference evidence="2" key="2">
    <citation type="journal article" date="2021" name="PeerJ">
        <title>Extensive microbial diversity within the chicken gut microbiome revealed by metagenomics and culture.</title>
        <authorList>
            <person name="Gilroy R."/>
            <person name="Ravi A."/>
            <person name="Getino M."/>
            <person name="Pursley I."/>
            <person name="Horton D.L."/>
            <person name="Alikhan N.F."/>
            <person name="Baker D."/>
            <person name="Gharbi K."/>
            <person name="Hall N."/>
            <person name="Watson M."/>
            <person name="Adriaenssens E.M."/>
            <person name="Foster-Nyarko E."/>
            <person name="Jarju S."/>
            <person name="Secka A."/>
            <person name="Antonio M."/>
            <person name="Oren A."/>
            <person name="Chaudhuri R.R."/>
            <person name="La Ragione R."/>
            <person name="Hildebrand F."/>
            <person name="Pallen M.J."/>
        </authorList>
    </citation>
    <scope>NUCLEOTIDE SEQUENCE</scope>
    <source>
        <strain evidence="2">D5-748</strain>
    </source>
</reference>
<dbReference type="Proteomes" id="UP000823619">
    <property type="component" value="Unassembled WGS sequence"/>
</dbReference>
<dbReference type="Pfam" id="PF14107">
    <property type="entry name" value="DUF4280"/>
    <property type="match status" value="1"/>
</dbReference>
<dbReference type="InterPro" id="IPR025460">
    <property type="entry name" value="DUF4280"/>
</dbReference>
<evidence type="ECO:0000313" key="2">
    <source>
        <dbReference type="EMBL" id="MBO8445638.1"/>
    </source>
</evidence>
<feature type="region of interest" description="Disordered" evidence="1">
    <location>
        <begin position="286"/>
        <end position="311"/>
    </location>
</feature>
<dbReference type="EMBL" id="JADIMO010000100">
    <property type="protein sequence ID" value="MBO8445638.1"/>
    <property type="molecule type" value="Genomic_DNA"/>
</dbReference>
<name>A0A9D9HD85_9BACT</name>
<organism evidence="2 3">
    <name type="scientific">Candidatus Cryptobacteroides merdavium</name>
    <dbReference type="NCBI Taxonomy" id="2840769"/>
    <lineage>
        <taxon>Bacteria</taxon>
        <taxon>Pseudomonadati</taxon>
        <taxon>Bacteroidota</taxon>
        <taxon>Bacteroidia</taxon>
        <taxon>Bacteroidales</taxon>
        <taxon>Candidatus Cryptobacteroides</taxon>
    </lineage>
</organism>
<comment type="caution">
    <text evidence="2">The sequence shown here is derived from an EMBL/GenBank/DDBJ whole genome shotgun (WGS) entry which is preliminary data.</text>
</comment>